<dbReference type="Pfam" id="PF04480">
    <property type="entry name" value="DUF559"/>
    <property type="match status" value="1"/>
</dbReference>
<dbReference type="EMBL" id="MLQM01000090">
    <property type="protein sequence ID" value="OHV02265.1"/>
    <property type="molecule type" value="Genomic_DNA"/>
</dbReference>
<keyword evidence="3" id="KW-1185">Reference proteome</keyword>
<gene>
    <name evidence="2" type="ORF">BKN37_16110</name>
</gene>
<proteinExistence type="predicted"/>
<protein>
    <recommendedName>
        <fullName evidence="1">DUF559 domain-containing protein</fullName>
    </recommendedName>
</protein>
<reference evidence="2 3" key="1">
    <citation type="submission" date="2016-10" db="EMBL/GenBank/DDBJ databases">
        <title>Genome sequence of Mycobacterium talmonii.</title>
        <authorList>
            <person name="Greninger A.L."/>
            <person name="Elliott B."/>
            <person name="Vasireddy S."/>
            <person name="Vasireddy R."/>
        </authorList>
    </citation>
    <scope>NUCLEOTIDE SEQUENCE [LARGE SCALE GENOMIC DNA]</scope>
    <source>
        <strain evidence="3">NE-TNMC-100812</strain>
    </source>
</reference>
<comment type="caution">
    <text evidence="2">The sequence shown here is derived from an EMBL/GenBank/DDBJ whole genome shotgun (WGS) entry which is preliminary data.</text>
</comment>
<dbReference type="Gene3D" id="3.40.960.10">
    <property type="entry name" value="VSR Endonuclease"/>
    <property type="match status" value="1"/>
</dbReference>
<evidence type="ECO:0000313" key="3">
    <source>
        <dbReference type="Proteomes" id="UP000179734"/>
    </source>
</evidence>
<dbReference type="InterPro" id="IPR011335">
    <property type="entry name" value="Restrct_endonuc-II-like"/>
</dbReference>
<evidence type="ECO:0000259" key="1">
    <source>
        <dbReference type="Pfam" id="PF04480"/>
    </source>
</evidence>
<dbReference type="RefSeq" id="WP_071027615.1">
    <property type="nucleotide sequence ID" value="NZ_MLQM01000090.1"/>
</dbReference>
<dbReference type="SUPFAM" id="SSF52980">
    <property type="entry name" value="Restriction endonuclease-like"/>
    <property type="match status" value="1"/>
</dbReference>
<dbReference type="Proteomes" id="UP000179734">
    <property type="component" value="Unassembled WGS sequence"/>
</dbReference>
<feature type="domain" description="DUF559" evidence="1">
    <location>
        <begin position="217"/>
        <end position="270"/>
    </location>
</feature>
<dbReference type="InterPro" id="IPR007569">
    <property type="entry name" value="DUF559"/>
</dbReference>
<sequence length="305" mass="33245">MAEPDWPFLGAEALAAKAIPERAMRTLYEPVYPGVYAPWGITLSARQRARAAWLWSRRRGVVAGNSAAALLGAKWVSGALDAELAHDNHKVPPKLVVHNDTLKPGEVITVDGIAVTGPARTAFDIGRRTRARLVRLQRLDALANATGVGIADVEAVIAAHRGARGLNRLRRILPLVDGGAESPQETRTRLVLIDAGLPKPETQIVVRDQYGGFVARVDMGYRELKVGIEYDGPQHWTDPKQRQRDIDRQVALAALGWVIIRVSADLLRYREATFVGRVEDAMYAAGWPGRAASGNLPTPARRVAS</sequence>
<accession>A0A1S1NC98</accession>
<evidence type="ECO:0000313" key="2">
    <source>
        <dbReference type="EMBL" id="OHV02265.1"/>
    </source>
</evidence>
<name>A0A1S1NC98_9MYCO</name>
<dbReference type="AlphaFoldDB" id="A0A1S1NC98"/>
<organism evidence="2 3">
    <name type="scientific">Mycobacterium talmoniae</name>
    <dbReference type="NCBI Taxonomy" id="1858794"/>
    <lineage>
        <taxon>Bacteria</taxon>
        <taxon>Bacillati</taxon>
        <taxon>Actinomycetota</taxon>
        <taxon>Actinomycetes</taxon>
        <taxon>Mycobacteriales</taxon>
        <taxon>Mycobacteriaceae</taxon>
        <taxon>Mycobacterium</taxon>
    </lineage>
</organism>